<evidence type="ECO:0000256" key="1">
    <source>
        <dbReference type="SAM" id="SignalP"/>
    </source>
</evidence>
<dbReference type="OrthoDB" id="531718at2"/>
<dbReference type="Proteomes" id="UP000191901">
    <property type="component" value="Chromosome"/>
</dbReference>
<dbReference type="AlphaFoldDB" id="A0A1Z3HMZ5"/>
<evidence type="ECO:0000313" key="3">
    <source>
        <dbReference type="Proteomes" id="UP000191901"/>
    </source>
</evidence>
<dbReference type="EMBL" id="CP021983">
    <property type="protein sequence ID" value="ASC71660.1"/>
    <property type="molecule type" value="Genomic_DNA"/>
</dbReference>
<keyword evidence="1" id="KW-0732">Signal</keyword>
<dbReference type="RefSeq" id="WP_088430018.1">
    <property type="nucleotide sequence ID" value="NZ_CP021983.2"/>
</dbReference>
<reference evidence="2 3" key="1">
    <citation type="journal article" date="2016" name="Biochim. Biophys. Acta">
        <title>Characterization of red-shifted phycobilisomes isolated from the chlorophyll f-containing cyanobacterium Halomicronema hongdechloris.</title>
        <authorList>
            <person name="Li Y."/>
            <person name="Lin Y."/>
            <person name="Garvey C.J."/>
            <person name="Birch D."/>
            <person name="Corkery R.W."/>
            <person name="Loughlin P.C."/>
            <person name="Scheer H."/>
            <person name="Willows R.D."/>
            <person name="Chen M."/>
        </authorList>
    </citation>
    <scope>NUCLEOTIDE SEQUENCE [LARGE SCALE GENOMIC DNA]</scope>
    <source>
        <strain evidence="2 3">C2206</strain>
    </source>
</reference>
<proteinExistence type="predicted"/>
<evidence type="ECO:0008006" key="4">
    <source>
        <dbReference type="Google" id="ProtNLM"/>
    </source>
</evidence>
<feature type="chain" id="PRO_5013074360" description="CHRD domain-containing protein" evidence="1">
    <location>
        <begin position="26"/>
        <end position="301"/>
    </location>
</feature>
<accession>A0A1Z3HMZ5</accession>
<keyword evidence="3" id="KW-1185">Reference proteome</keyword>
<protein>
    <recommendedName>
        <fullName evidence="4">CHRD domain-containing protein</fullName>
    </recommendedName>
</protein>
<feature type="signal peptide" evidence="1">
    <location>
        <begin position="1"/>
        <end position="25"/>
    </location>
</feature>
<dbReference type="KEGG" id="hhg:XM38_026140"/>
<sequence length="301" mass="31079">MDFRTPLLGTAAVAVATFAPAHANAASLFKADIVPLNEAFGSTASGSAQITLDQPSETLRTLRVQIDVTGLQDLSDFGGIHVAHIHGQFSGNASRPLFDQGNGPFFTGAGGTAVESVLPTLADDIDGDGFLNFIEGRPAYGPVVLNLTSEQLPASPSGVPPLAQFLELASNGTIDPAALFPAGDTFSLDTTYQFDLTDPDQARQFNNLTALDQREIVIHGLTVPASISDPIDDLVTANGSGAPLGIPVGDGQVFRITAPVAAGNLQAVEDEATSVPEPLAMSLIGGVVLAIGLKTTQRHTV</sequence>
<evidence type="ECO:0000313" key="2">
    <source>
        <dbReference type="EMBL" id="ASC71660.1"/>
    </source>
</evidence>
<gene>
    <name evidence="2" type="ORF">XM38_026140</name>
</gene>
<organism evidence="2 3">
    <name type="scientific">Halomicronema hongdechloris C2206</name>
    <dbReference type="NCBI Taxonomy" id="1641165"/>
    <lineage>
        <taxon>Bacteria</taxon>
        <taxon>Bacillati</taxon>
        <taxon>Cyanobacteriota</taxon>
        <taxon>Cyanophyceae</taxon>
        <taxon>Nodosilineales</taxon>
        <taxon>Nodosilineaceae</taxon>
        <taxon>Halomicronema</taxon>
    </lineage>
</organism>
<name>A0A1Z3HMZ5_9CYAN</name>